<proteinExistence type="predicted"/>
<sequence>MKKKEIIQENRKFQKPYHQNKHYNTNDPIELNDIEQYYIKPNNLNIDEKKRYKKNNLYFIYRKSKHIS</sequence>
<evidence type="ECO:0000313" key="2">
    <source>
        <dbReference type="Proteomes" id="UP000624404"/>
    </source>
</evidence>
<evidence type="ECO:0000313" key="1">
    <source>
        <dbReference type="EMBL" id="CAD6441940.1"/>
    </source>
</evidence>
<reference evidence="1" key="1">
    <citation type="submission" date="2020-10" db="EMBL/GenBank/DDBJ databases">
        <authorList>
            <person name="Kusch S."/>
        </authorList>
    </citation>
    <scope>NUCLEOTIDE SEQUENCE</scope>
    <source>
        <strain evidence="1">SwB9</strain>
    </source>
</reference>
<gene>
    <name evidence="1" type="ORF">SCLTRI_LOCUS1732</name>
</gene>
<accession>A0A8H2ZLY9</accession>
<name>A0A8H2ZLY9_9HELO</name>
<organism evidence="1 2">
    <name type="scientific">Sclerotinia trifoliorum</name>
    <dbReference type="NCBI Taxonomy" id="28548"/>
    <lineage>
        <taxon>Eukaryota</taxon>
        <taxon>Fungi</taxon>
        <taxon>Dikarya</taxon>
        <taxon>Ascomycota</taxon>
        <taxon>Pezizomycotina</taxon>
        <taxon>Leotiomycetes</taxon>
        <taxon>Helotiales</taxon>
        <taxon>Sclerotiniaceae</taxon>
        <taxon>Sclerotinia</taxon>
    </lineage>
</organism>
<protein>
    <submittedName>
        <fullName evidence="1">622829a0-a346-4668-bbde-718fee358f69-CDS</fullName>
    </submittedName>
</protein>
<dbReference type="EMBL" id="CAJHIA010000007">
    <property type="protein sequence ID" value="CAD6441940.1"/>
    <property type="molecule type" value="Genomic_DNA"/>
</dbReference>
<comment type="caution">
    <text evidence="1">The sequence shown here is derived from an EMBL/GenBank/DDBJ whole genome shotgun (WGS) entry which is preliminary data.</text>
</comment>
<dbReference type="AlphaFoldDB" id="A0A8H2ZLY9"/>
<keyword evidence="2" id="KW-1185">Reference proteome</keyword>
<dbReference type="Proteomes" id="UP000624404">
    <property type="component" value="Unassembled WGS sequence"/>
</dbReference>